<keyword evidence="4 8" id="KW-0812">Transmembrane</keyword>
<feature type="transmembrane region" description="Helical" evidence="8">
    <location>
        <begin position="309"/>
        <end position="329"/>
    </location>
</feature>
<dbReference type="OrthoDB" id="9810952at2"/>
<dbReference type="HOGENOM" id="CLU_026429_0_0_11"/>
<feature type="transmembrane region" description="Helical" evidence="8">
    <location>
        <begin position="350"/>
        <end position="371"/>
    </location>
</feature>
<accession>U5VU01</accession>
<evidence type="ECO:0000256" key="4">
    <source>
        <dbReference type="ARBA" id="ARBA00022692"/>
    </source>
</evidence>
<evidence type="ECO:0000256" key="6">
    <source>
        <dbReference type="ARBA" id="ARBA00023065"/>
    </source>
</evidence>
<dbReference type="eggNOG" id="COG0168">
    <property type="taxonomic scope" value="Bacteria"/>
</dbReference>
<keyword evidence="3" id="KW-1003">Cell membrane</keyword>
<feature type="transmembrane region" description="Helical" evidence="8">
    <location>
        <begin position="43"/>
        <end position="62"/>
    </location>
</feature>
<feature type="transmembrane region" description="Helical" evidence="8">
    <location>
        <begin position="188"/>
        <end position="211"/>
    </location>
</feature>
<feature type="transmembrane region" description="Helical" evidence="8">
    <location>
        <begin position="125"/>
        <end position="150"/>
    </location>
</feature>
<name>U5VU01_9ACTN</name>
<evidence type="ECO:0000256" key="7">
    <source>
        <dbReference type="ARBA" id="ARBA00023136"/>
    </source>
</evidence>
<feature type="transmembrane region" description="Helical" evidence="8">
    <location>
        <begin position="407"/>
        <end position="429"/>
    </location>
</feature>
<feature type="transmembrane region" description="Helical" evidence="8">
    <location>
        <begin position="231"/>
        <end position="248"/>
    </location>
</feature>
<evidence type="ECO:0000256" key="1">
    <source>
        <dbReference type="ARBA" id="ARBA00004651"/>
    </source>
</evidence>
<comment type="subcellular location">
    <subcellularLocation>
        <location evidence="1">Cell membrane</location>
        <topology evidence="1">Multi-pass membrane protein</topology>
    </subcellularLocation>
</comment>
<dbReference type="GO" id="GO:0005886">
    <property type="term" value="C:plasma membrane"/>
    <property type="evidence" value="ECO:0007669"/>
    <property type="project" value="UniProtKB-SubCell"/>
</dbReference>
<reference evidence="9 10" key="1">
    <citation type="journal article" date="2014" name="J. Biotechnol.">
        <title>Complete genome sequence of the actinobacterium Actinoplanes friuliensis HAG 010964, producer of the lipopeptide antibiotic friulimycin.</title>
        <authorList>
            <person name="Ruckert C."/>
            <person name="Szczepanowski R."/>
            <person name="Albersmeier A."/>
            <person name="Goesmann A."/>
            <person name="Fischer N."/>
            <person name="Steinkamper A."/>
            <person name="Puhler A."/>
            <person name="Biener R."/>
            <person name="Schwartz D."/>
            <person name="Kalinowski J."/>
        </authorList>
    </citation>
    <scope>NUCLEOTIDE SEQUENCE [LARGE SCALE GENOMIC DNA]</scope>
    <source>
        <strain evidence="9 10">DSM 7358</strain>
    </source>
</reference>
<keyword evidence="5 8" id="KW-1133">Transmembrane helix</keyword>
<dbReference type="GO" id="GO:0008324">
    <property type="term" value="F:monoatomic cation transmembrane transporter activity"/>
    <property type="evidence" value="ECO:0007669"/>
    <property type="project" value="InterPro"/>
</dbReference>
<evidence type="ECO:0000256" key="8">
    <source>
        <dbReference type="SAM" id="Phobius"/>
    </source>
</evidence>
<dbReference type="STRING" id="1246995.AFR_04035"/>
<feature type="transmembrane region" description="Helical" evidence="8">
    <location>
        <begin position="12"/>
        <end position="31"/>
    </location>
</feature>
<evidence type="ECO:0000256" key="5">
    <source>
        <dbReference type="ARBA" id="ARBA00022989"/>
    </source>
</evidence>
<dbReference type="PANTHER" id="PTHR32024">
    <property type="entry name" value="TRK SYSTEM POTASSIUM UPTAKE PROTEIN TRKG-RELATED"/>
    <property type="match status" value="1"/>
</dbReference>
<dbReference type="GO" id="GO:0030001">
    <property type="term" value="P:metal ion transport"/>
    <property type="evidence" value="ECO:0007669"/>
    <property type="project" value="UniProtKB-ARBA"/>
</dbReference>
<dbReference type="Pfam" id="PF02386">
    <property type="entry name" value="TrkH"/>
    <property type="match status" value="1"/>
</dbReference>
<gene>
    <name evidence="9" type="ORF">AFR_04035</name>
</gene>
<dbReference type="KEGG" id="afs:AFR_04035"/>
<evidence type="ECO:0000313" key="10">
    <source>
        <dbReference type="Proteomes" id="UP000017746"/>
    </source>
</evidence>
<evidence type="ECO:0000313" key="9">
    <source>
        <dbReference type="EMBL" id="AGZ39096.1"/>
    </source>
</evidence>
<proteinExistence type="predicted"/>
<dbReference type="InterPro" id="IPR003445">
    <property type="entry name" value="Cat_transpt"/>
</dbReference>
<dbReference type="PATRIC" id="fig|1246995.3.peg.815"/>
<organism evidence="9 10">
    <name type="scientific">Actinoplanes friuliensis DSM 7358</name>
    <dbReference type="NCBI Taxonomy" id="1246995"/>
    <lineage>
        <taxon>Bacteria</taxon>
        <taxon>Bacillati</taxon>
        <taxon>Actinomycetota</taxon>
        <taxon>Actinomycetes</taxon>
        <taxon>Micromonosporales</taxon>
        <taxon>Micromonosporaceae</taxon>
        <taxon>Actinoplanes</taxon>
    </lineage>
</organism>
<evidence type="ECO:0000256" key="3">
    <source>
        <dbReference type="ARBA" id="ARBA00022475"/>
    </source>
</evidence>
<dbReference type="Proteomes" id="UP000017746">
    <property type="component" value="Chromosome"/>
</dbReference>
<sequence length="446" mass="47932">MRSRSPWRYPARIVPVAFLGAILIGTLLMMLPAARAEPGNAPFVTALFTATSAVCVTGLAVVDTPTYWSGFGQVLLTVLSQIGGFGIMTLATLLSLLVSRQLGLRSRLMAQAESSGLLGGNVGGVLIRVAIVMFASETAISIVLTLRFWLHYDYPFGRAVWEAVFHAVQAFNNAGFALYPDSLVRFVGDWWICVPLSLGVLAGSIGFPVLFELAREWRKPGYWSTHTRLTVWGTLLLSLTGFLVFLTFEWTNPNTLGPLGTPAKVLAAFTQDVMTRSGGFNSINLGGMNTETIAVTNGMMFIGGGSASTAGGIKVTTFLLLAFVIWAELRGEPDVVIRKRRIAEETQRQAMTVALLGVALVASGTLALIGLTDHVPFDRALFEVTSAFATVGLSTGITPTLPQSAQVVLVILMYVGRVGTIAVGTAIALNTRRRLYRYPEERPLVG</sequence>
<feature type="transmembrane region" description="Helical" evidence="8">
    <location>
        <begin position="74"/>
        <end position="98"/>
    </location>
</feature>
<dbReference type="AlphaFoldDB" id="U5VU01"/>
<evidence type="ECO:0000256" key="2">
    <source>
        <dbReference type="ARBA" id="ARBA00022448"/>
    </source>
</evidence>
<keyword evidence="7 8" id="KW-0472">Membrane</keyword>
<keyword evidence="6" id="KW-0406">Ion transport</keyword>
<dbReference type="EMBL" id="CP006272">
    <property type="protein sequence ID" value="AGZ39096.1"/>
    <property type="molecule type" value="Genomic_DNA"/>
</dbReference>
<protein>
    <submittedName>
        <fullName evidence="9">Putative cation transporter</fullName>
    </submittedName>
</protein>
<keyword evidence="2" id="KW-0813">Transport</keyword>
<dbReference type="PANTHER" id="PTHR32024:SF1">
    <property type="entry name" value="KTR SYSTEM POTASSIUM UPTAKE PROTEIN B"/>
    <property type="match status" value="1"/>
</dbReference>
<keyword evidence="10" id="KW-1185">Reference proteome</keyword>